<sequence length="380" mass="40560">MKTAAPRRRLLLAALLLVLAVGLALLGRGVFSPDASPATAKVSARGPDSRPDGPAADAPRAETGPKTGPVAEPASRRPSPEGNVLFTASWGPGREQLGRLSARESNPEAPMSLSVDRQGTVYVLDQVNGRISRLDKDGRLLEPLAVSQQVPRDLVVSPTGSVLVMDNLRDNSVSVMAPNGELLGELPIVGKNLERGGQAVGMFADTSGVYVERGEGMAVRVGDAAGMADPERPLLDGRPSRDGQSLLSMAVIQMPAGRFWVRAVDRASGQMKFMREYTLPTPLLYLGLLDSDLTGRIYVAAHVGRELPIDPATGQGGTWADQSVQVLCLSPMGEVLKTLSLPPNTMAEESVRDLAVREDGLLLYMHRTQEGVRILQYTCE</sequence>
<dbReference type="EMBL" id="ANAH02000064">
    <property type="protein sequence ID" value="EPX57221.1"/>
    <property type="molecule type" value="Genomic_DNA"/>
</dbReference>
<dbReference type="SUPFAM" id="SSF101898">
    <property type="entry name" value="NHL repeat"/>
    <property type="match status" value="1"/>
</dbReference>
<evidence type="ECO:0000256" key="1">
    <source>
        <dbReference type="SAM" id="MobiDB-lite"/>
    </source>
</evidence>
<name>S9P271_CYSF2</name>
<dbReference type="AlphaFoldDB" id="S9P271"/>
<dbReference type="PROSITE" id="PS51318">
    <property type="entry name" value="TAT"/>
    <property type="match status" value="1"/>
</dbReference>
<dbReference type="eggNOG" id="COG3391">
    <property type="taxonomic scope" value="Bacteria"/>
</dbReference>
<organism evidence="2 3">
    <name type="scientific">Cystobacter fuscus (strain ATCC 25194 / DSM 2262 / NBRC 100088 / M29)</name>
    <dbReference type="NCBI Taxonomy" id="1242864"/>
    <lineage>
        <taxon>Bacteria</taxon>
        <taxon>Pseudomonadati</taxon>
        <taxon>Myxococcota</taxon>
        <taxon>Myxococcia</taxon>
        <taxon>Myxococcales</taxon>
        <taxon>Cystobacterineae</taxon>
        <taxon>Archangiaceae</taxon>
        <taxon>Cystobacter</taxon>
    </lineage>
</organism>
<dbReference type="Proteomes" id="UP000011682">
    <property type="component" value="Unassembled WGS sequence"/>
</dbReference>
<dbReference type="InterPro" id="IPR011042">
    <property type="entry name" value="6-blade_b-propeller_TolB-like"/>
</dbReference>
<dbReference type="Gene3D" id="2.120.10.30">
    <property type="entry name" value="TolB, C-terminal domain"/>
    <property type="match status" value="1"/>
</dbReference>
<comment type="caution">
    <text evidence="2">The sequence shown here is derived from an EMBL/GenBank/DDBJ whole genome shotgun (WGS) entry which is preliminary data.</text>
</comment>
<gene>
    <name evidence="2" type="ORF">D187_006975</name>
</gene>
<accession>S9P271</accession>
<feature type="region of interest" description="Disordered" evidence="1">
    <location>
        <begin position="35"/>
        <end position="91"/>
    </location>
</feature>
<keyword evidence="3" id="KW-1185">Reference proteome</keyword>
<dbReference type="InterPro" id="IPR006311">
    <property type="entry name" value="TAT_signal"/>
</dbReference>
<reference evidence="2" key="1">
    <citation type="submission" date="2013-05" db="EMBL/GenBank/DDBJ databases">
        <title>Genome assembly of Cystobacter fuscus DSM 2262.</title>
        <authorList>
            <person name="Sharma G."/>
            <person name="Khatri I."/>
            <person name="Kaur C."/>
            <person name="Mayilraj S."/>
            <person name="Subramanian S."/>
        </authorList>
    </citation>
    <scope>NUCLEOTIDE SEQUENCE [LARGE SCALE GENOMIC DNA]</scope>
    <source>
        <strain evidence="2">DSM 2262</strain>
    </source>
</reference>
<protein>
    <submittedName>
        <fullName evidence="2">Uncharacterized protein</fullName>
    </submittedName>
</protein>
<proteinExistence type="predicted"/>
<evidence type="ECO:0000313" key="3">
    <source>
        <dbReference type="Proteomes" id="UP000011682"/>
    </source>
</evidence>
<evidence type="ECO:0000313" key="2">
    <source>
        <dbReference type="EMBL" id="EPX57221.1"/>
    </source>
</evidence>